<feature type="active site" evidence="1">
    <location>
        <position position="33"/>
    </location>
</feature>
<evidence type="ECO:0000313" key="4">
    <source>
        <dbReference type="EMBL" id="HIU30395.1"/>
    </source>
</evidence>
<evidence type="ECO:0000256" key="1">
    <source>
        <dbReference type="PIRSR" id="PIRSR014972-1"/>
    </source>
</evidence>
<proteinExistence type="predicted"/>
<name>A0A9D1LAQ5_9CLOT</name>
<reference evidence="4" key="2">
    <citation type="journal article" date="2021" name="PeerJ">
        <title>Extensive microbial diversity within the chicken gut microbiome revealed by metagenomics and culture.</title>
        <authorList>
            <person name="Gilroy R."/>
            <person name="Ravi A."/>
            <person name="Getino M."/>
            <person name="Pursley I."/>
            <person name="Horton D.L."/>
            <person name="Alikhan N.F."/>
            <person name="Baker D."/>
            <person name="Gharbi K."/>
            <person name="Hall N."/>
            <person name="Watson M."/>
            <person name="Adriaenssens E.M."/>
            <person name="Foster-Nyarko E."/>
            <person name="Jarju S."/>
            <person name="Secka A."/>
            <person name="Antonio M."/>
            <person name="Oren A."/>
            <person name="Chaudhuri R.R."/>
            <person name="La Ragione R."/>
            <person name="Hildebrand F."/>
            <person name="Pallen M.J."/>
        </authorList>
    </citation>
    <scope>NUCLEOTIDE SEQUENCE</scope>
    <source>
        <strain evidence="4">CHK195-4489</strain>
    </source>
</reference>
<dbReference type="Proteomes" id="UP000824089">
    <property type="component" value="Unassembled WGS sequence"/>
</dbReference>
<dbReference type="SUPFAM" id="SSF54637">
    <property type="entry name" value="Thioesterase/thiol ester dehydrase-isomerase"/>
    <property type="match status" value="1"/>
</dbReference>
<feature type="binding site" evidence="2">
    <location>
        <position position="60"/>
    </location>
    <ligand>
        <name>substrate</name>
    </ligand>
</feature>
<dbReference type="PIRSF" id="PIRSF014972">
    <property type="entry name" value="FlK"/>
    <property type="match status" value="1"/>
</dbReference>
<gene>
    <name evidence="4" type="ORF">IAD50_08900</name>
</gene>
<feature type="active site" evidence="1">
    <location>
        <position position="67"/>
    </location>
</feature>
<dbReference type="AlphaFoldDB" id="A0A9D1LAQ5"/>
<dbReference type="PANTHER" id="PTHR36934:SF1">
    <property type="entry name" value="THIOESTERASE DOMAIN-CONTAINING PROTEIN"/>
    <property type="match status" value="1"/>
</dbReference>
<organism evidence="4 5">
    <name type="scientific">Candidatus Egerieisoma faecipullorum</name>
    <dbReference type="NCBI Taxonomy" id="2840963"/>
    <lineage>
        <taxon>Bacteria</taxon>
        <taxon>Bacillati</taxon>
        <taxon>Bacillota</taxon>
        <taxon>Clostridia</taxon>
        <taxon>Eubacteriales</taxon>
        <taxon>Clostridiaceae</taxon>
        <taxon>Clostridiaceae incertae sedis</taxon>
        <taxon>Candidatus Egerieisoma</taxon>
    </lineage>
</organism>
<accession>A0A9D1LAQ5</accession>
<feature type="active site" evidence="1">
    <location>
        <position position="41"/>
    </location>
</feature>
<dbReference type="InterPro" id="IPR054485">
    <property type="entry name" value="FlK-like_dom"/>
</dbReference>
<protein>
    <submittedName>
        <fullName evidence="4">Thioesterase family protein</fullName>
    </submittedName>
</protein>
<comment type="caution">
    <text evidence="4">The sequence shown here is derived from an EMBL/GenBank/DDBJ whole genome shotgun (WGS) entry which is preliminary data.</text>
</comment>
<sequence>MLETGIKGKQILTVDRTNTADAYGSGELSVFATPAMIALMEYTASQSVASELEDGQSTVGTLVDVKHVAATPVGMQVTCISELTEIDRRRLVFRVTASDACGLIGEGIHERFIIDKEKFLEKTYARKE</sequence>
<dbReference type="PANTHER" id="PTHR36934">
    <property type="entry name" value="BLR0278 PROTEIN"/>
    <property type="match status" value="1"/>
</dbReference>
<dbReference type="Pfam" id="PF22636">
    <property type="entry name" value="FlK"/>
    <property type="match status" value="1"/>
</dbReference>
<dbReference type="InterPro" id="IPR029069">
    <property type="entry name" value="HotDog_dom_sf"/>
</dbReference>
<reference evidence="4" key="1">
    <citation type="submission" date="2020-10" db="EMBL/GenBank/DDBJ databases">
        <authorList>
            <person name="Gilroy R."/>
        </authorList>
    </citation>
    <scope>NUCLEOTIDE SEQUENCE</scope>
    <source>
        <strain evidence="4">CHK195-4489</strain>
    </source>
</reference>
<feature type="binding site" evidence="2">
    <location>
        <position position="111"/>
    </location>
    <ligand>
        <name>substrate</name>
    </ligand>
</feature>
<feature type="domain" description="Fluoroacetyl-CoA-specific thioesterase-like" evidence="3">
    <location>
        <begin position="14"/>
        <end position="117"/>
    </location>
</feature>
<dbReference type="EMBL" id="DVMM01000197">
    <property type="protein sequence ID" value="HIU30395.1"/>
    <property type="molecule type" value="Genomic_DNA"/>
</dbReference>
<feature type="binding site" evidence="2">
    <location>
        <position position="60"/>
    </location>
    <ligand>
        <name>CoA</name>
        <dbReference type="ChEBI" id="CHEBI:57287"/>
    </ligand>
</feature>
<evidence type="ECO:0000259" key="3">
    <source>
        <dbReference type="Pfam" id="PF22636"/>
    </source>
</evidence>
<dbReference type="InterPro" id="IPR025540">
    <property type="entry name" value="FlK"/>
</dbReference>
<dbReference type="Gene3D" id="3.10.129.10">
    <property type="entry name" value="Hotdog Thioesterase"/>
    <property type="match status" value="1"/>
</dbReference>
<evidence type="ECO:0000313" key="5">
    <source>
        <dbReference type="Proteomes" id="UP000824089"/>
    </source>
</evidence>
<evidence type="ECO:0000256" key="2">
    <source>
        <dbReference type="PIRSR" id="PIRSR014972-2"/>
    </source>
</evidence>